<name>A0A1I6AHW6_9BACI</name>
<dbReference type="InterPro" id="IPR050624">
    <property type="entry name" value="HTH-type_Tx_Regulator"/>
</dbReference>
<dbReference type="Pfam" id="PF00440">
    <property type="entry name" value="TetR_N"/>
    <property type="match status" value="1"/>
</dbReference>
<dbReference type="GeneID" id="93711396"/>
<protein>
    <submittedName>
        <fullName evidence="5">Transcriptional regulator, TetR family</fullName>
    </submittedName>
</protein>
<sequence length="188" mass="22108">MSPRKAVKHELTREMILNVARKLFATEGYSHVSMRKIAKELDYSHGALYYHFQNKAALFLALVKEDFSLLDEKFHEVMKRNVDDDEKLQSVLLTFIEFGLTYPNHYEVMFLTKDKEVKFYQHSGPEESYKRFAEALSTLSKTKLSLRETWSIFLSLHGFVAHHSYCEQSFEEVKDMAKAHVMFLLKKI</sequence>
<evidence type="ECO:0000259" key="4">
    <source>
        <dbReference type="PROSITE" id="PS50977"/>
    </source>
</evidence>
<evidence type="ECO:0000256" key="1">
    <source>
        <dbReference type="ARBA" id="ARBA00022491"/>
    </source>
</evidence>
<gene>
    <name evidence="5" type="ORF">SAMN02745910_02761</name>
</gene>
<evidence type="ECO:0000313" key="6">
    <source>
        <dbReference type="Proteomes" id="UP000182762"/>
    </source>
</evidence>
<feature type="domain" description="HTH tetR-type" evidence="4">
    <location>
        <begin position="10"/>
        <end position="70"/>
    </location>
</feature>
<dbReference type="InterPro" id="IPR009057">
    <property type="entry name" value="Homeodomain-like_sf"/>
</dbReference>
<dbReference type="PANTHER" id="PTHR43479">
    <property type="entry name" value="ACREF/ENVCD OPERON REPRESSOR-RELATED"/>
    <property type="match status" value="1"/>
</dbReference>
<feature type="DNA-binding region" description="H-T-H motif" evidence="3">
    <location>
        <begin position="33"/>
        <end position="52"/>
    </location>
</feature>
<evidence type="ECO:0000256" key="2">
    <source>
        <dbReference type="ARBA" id="ARBA00023125"/>
    </source>
</evidence>
<comment type="caution">
    <text evidence="5">The sequence shown here is derived from an EMBL/GenBank/DDBJ whole genome shotgun (WGS) entry which is preliminary data.</text>
</comment>
<dbReference type="EMBL" id="FOXX01000006">
    <property type="protein sequence ID" value="SFQ68289.1"/>
    <property type="molecule type" value="Genomic_DNA"/>
</dbReference>
<dbReference type="Proteomes" id="UP000182762">
    <property type="component" value="Unassembled WGS sequence"/>
</dbReference>
<reference evidence="5 6" key="1">
    <citation type="submission" date="2016-10" db="EMBL/GenBank/DDBJ databases">
        <authorList>
            <person name="Varghese N."/>
            <person name="Submissions S."/>
        </authorList>
    </citation>
    <scope>NUCLEOTIDE SEQUENCE [LARGE SCALE GENOMIC DNA]</scope>
    <source>
        <strain evidence="5 6">DSM 13796</strain>
    </source>
</reference>
<dbReference type="Gene3D" id="1.10.357.10">
    <property type="entry name" value="Tetracycline Repressor, domain 2"/>
    <property type="match status" value="1"/>
</dbReference>
<dbReference type="PRINTS" id="PR00455">
    <property type="entry name" value="HTHTETR"/>
</dbReference>
<evidence type="ECO:0000256" key="3">
    <source>
        <dbReference type="PROSITE-ProRule" id="PRU00335"/>
    </source>
</evidence>
<dbReference type="SUPFAM" id="SSF46689">
    <property type="entry name" value="Homeodomain-like"/>
    <property type="match status" value="1"/>
</dbReference>
<accession>A0A1I6AHW6</accession>
<dbReference type="RefSeq" id="WP_061805434.1">
    <property type="nucleotide sequence ID" value="NZ_FOXX01000006.1"/>
</dbReference>
<evidence type="ECO:0000313" key="5">
    <source>
        <dbReference type="EMBL" id="SFQ68289.1"/>
    </source>
</evidence>
<proteinExistence type="predicted"/>
<keyword evidence="2 3" id="KW-0238">DNA-binding</keyword>
<dbReference type="InterPro" id="IPR001647">
    <property type="entry name" value="HTH_TetR"/>
</dbReference>
<dbReference type="PROSITE" id="PS50977">
    <property type="entry name" value="HTH_TETR_2"/>
    <property type="match status" value="1"/>
</dbReference>
<keyword evidence="1" id="KW-0678">Repressor</keyword>
<organism evidence="5 6">
    <name type="scientific">Priestia endophytica DSM 13796</name>
    <dbReference type="NCBI Taxonomy" id="1121089"/>
    <lineage>
        <taxon>Bacteria</taxon>
        <taxon>Bacillati</taxon>
        <taxon>Bacillota</taxon>
        <taxon>Bacilli</taxon>
        <taxon>Bacillales</taxon>
        <taxon>Bacillaceae</taxon>
        <taxon>Priestia</taxon>
    </lineage>
</organism>
<dbReference type="PANTHER" id="PTHR43479:SF11">
    <property type="entry name" value="ACREF_ENVCD OPERON REPRESSOR-RELATED"/>
    <property type="match status" value="1"/>
</dbReference>
<keyword evidence="6" id="KW-1185">Reference proteome</keyword>